<dbReference type="EMBL" id="MAUE01000029">
    <property type="protein sequence ID" value="OCW23877.1"/>
    <property type="molecule type" value="Genomic_DNA"/>
</dbReference>
<evidence type="ECO:0000313" key="2">
    <source>
        <dbReference type="Proteomes" id="UP000095081"/>
    </source>
</evidence>
<comment type="caution">
    <text evidence="1">The sequence shown here is derived from an EMBL/GenBank/DDBJ whole genome shotgun (WGS) entry which is preliminary data.</text>
</comment>
<dbReference type="Proteomes" id="UP000095081">
    <property type="component" value="Unassembled WGS sequence"/>
</dbReference>
<keyword evidence="2" id="KW-1185">Reference proteome</keyword>
<sequence length="84" mass="9421">MTGMDFTGVALTPVGAGLLANAVGQSNHQRLTRRLREQARSHIFGPWRLWPSDSAWIWMPIAPELMAIMSCEFSTADKVLPRLR</sequence>
<evidence type="ECO:0000313" key="1">
    <source>
        <dbReference type="EMBL" id="OCW23877.1"/>
    </source>
</evidence>
<protein>
    <submittedName>
        <fullName evidence="1">Uncharacterized protein</fullName>
    </submittedName>
</protein>
<name>A0ABX2YSZ1_9PSED</name>
<accession>A0ABX2YSZ1</accession>
<reference evidence="1 2" key="1">
    <citation type="submission" date="2016-06" db="EMBL/GenBank/DDBJ databases">
        <title>Draft genome sequence of Pseudomonas sp. S1E40, a novel strain antagonistic activity to fungal plant pathogen.</title>
        <authorList>
            <person name="Tambong J.T."/>
            <person name="Tchagang C."/>
            <person name="Xu R."/>
        </authorList>
    </citation>
    <scope>NUCLEOTIDE SEQUENCE [LARGE SCALE GENOMIC DNA]</scope>
    <source>
        <strain evidence="1 2">S1E40</strain>
    </source>
</reference>
<organism evidence="1 2">
    <name type="scientific">Pseudomonas aylmerensis</name>
    <dbReference type="NCBI Taxonomy" id="1869229"/>
    <lineage>
        <taxon>Bacteria</taxon>
        <taxon>Pseudomonadati</taxon>
        <taxon>Pseudomonadota</taxon>
        <taxon>Gammaproteobacteria</taxon>
        <taxon>Pseudomonadales</taxon>
        <taxon>Pseudomonadaceae</taxon>
        <taxon>Pseudomonas</taxon>
    </lineage>
</organism>
<proteinExistence type="predicted"/>
<gene>
    <name evidence="1" type="ORF">BBG20_20530</name>
</gene>